<dbReference type="AlphaFoldDB" id="A0A381ZC34"/>
<evidence type="ECO:0000313" key="1">
    <source>
        <dbReference type="EMBL" id="SVA86323.1"/>
    </source>
</evidence>
<sequence>MALTTKFNAKIVPFLLTIDSTI</sequence>
<reference evidence="1" key="1">
    <citation type="submission" date="2018-05" db="EMBL/GenBank/DDBJ databases">
        <authorList>
            <person name="Lanie J.A."/>
            <person name="Ng W.-L."/>
            <person name="Kazmierczak K.M."/>
            <person name="Andrzejewski T.M."/>
            <person name="Davidsen T.M."/>
            <person name="Wayne K.J."/>
            <person name="Tettelin H."/>
            <person name="Glass J.I."/>
            <person name="Rusch D."/>
            <person name="Podicherti R."/>
            <person name="Tsui H.-C.T."/>
            <person name="Winkler M.E."/>
        </authorList>
    </citation>
    <scope>NUCLEOTIDE SEQUENCE</scope>
</reference>
<protein>
    <submittedName>
        <fullName evidence="1">Uncharacterized protein</fullName>
    </submittedName>
</protein>
<organism evidence="1">
    <name type="scientific">marine metagenome</name>
    <dbReference type="NCBI Taxonomy" id="408172"/>
    <lineage>
        <taxon>unclassified sequences</taxon>
        <taxon>metagenomes</taxon>
        <taxon>ecological metagenomes</taxon>
    </lineage>
</organism>
<accession>A0A381ZC34</accession>
<name>A0A381ZC34_9ZZZZ</name>
<gene>
    <name evidence="1" type="ORF">METZ01_LOCUS139177</name>
</gene>
<proteinExistence type="predicted"/>
<dbReference type="EMBL" id="UINC01020592">
    <property type="protein sequence ID" value="SVA86323.1"/>
    <property type="molecule type" value="Genomic_DNA"/>
</dbReference>